<protein>
    <submittedName>
        <fullName evidence="2">Uncharacterized protein</fullName>
    </submittedName>
</protein>
<accession>A0AAW2V2M4</accession>
<reference evidence="2" key="2">
    <citation type="journal article" date="2024" name="Plant">
        <title>Genomic evolution and insights into agronomic trait innovations of Sesamum species.</title>
        <authorList>
            <person name="Miao H."/>
            <person name="Wang L."/>
            <person name="Qu L."/>
            <person name="Liu H."/>
            <person name="Sun Y."/>
            <person name="Le M."/>
            <person name="Wang Q."/>
            <person name="Wei S."/>
            <person name="Zheng Y."/>
            <person name="Lin W."/>
            <person name="Duan Y."/>
            <person name="Cao H."/>
            <person name="Xiong S."/>
            <person name="Wang X."/>
            <person name="Wei L."/>
            <person name="Li C."/>
            <person name="Ma Q."/>
            <person name="Ju M."/>
            <person name="Zhao R."/>
            <person name="Li G."/>
            <person name="Mu C."/>
            <person name="Tian Q."/>
            <person name="Mei H."/>
            <person name="Zhang T."/>
            <person name="Gao T."/>
            <person name="Zhang H."/>
        </authorList>
    </citation>
    <scope>NUCLEOTIDE SEQUENCE</scope>
    <source>
        <strain evidence="2">G02</strain>
    </source>
</reference>
<evidence type="ECO:0000313" key="2">
    <source>
        <dbReference type="EMBL" id="KAL0423970.1"/>
    </source>
</evidence>
<proteinExistence type="predicted"/>
<name>A0AAW2V2M4_SESRA</name>
<dbReference type="EMBL" id="JACGWJ010000004">
    <property type="protein sequence ID" value="KAL0423970.1"/>
    <property type="molecule type" value="Genomic_DNA"/>
</dbReference>
<sequence length="74" mass="8150">MASTNITSVTPTKNMHVSENEQKALSSLSIAPPKLLLDSLEPIQMEASITYMETFTKVESYVGDVKLYLNPDGM</sequence>
<dbReference type="AlphaFoldDB" id="A0AAW2V2M4"/>
<reference evidence="2" key="1">
    <citation type="submission" date="2020-06" db="EMBL/GenBank/DDBJ databases">
        <authorList>
            <person name="Li T."/>
            <person name="Hu X."/>
            <person name="Zhang T."/>
            <person name="Song X."/>
            <person name="Zhang H."/>
            <person name="Dai N."/>
            <person name="Sheng W."/>
            <person name="Hou X."/>
            <person name="Wei L."/>
        </authorList>
    </citation>
    <scope>NUCLEOTIDE SEQUENCE</scope>
    <source>
        <strain evidence="2">G02</strain>
        <tissue evidence="2">Leaf</tissue>
    </source>
</reference>
<evidence type="ECO:0000256" key="1">
    <source>
        <dbReference type="SAM" id="MobiDB-lite"/>
    </source>
</evidence>
<gene>
    <name evidence="2" type="ORF">Sradi_0931800</name>
</gene>
<feature type="region of interest" description="Disordered" evidence="1">
    <location>
        <begin position="1"/>
        <end position="23"/>
    </location>
</feature>
<organism evidence="2">
    <name type="scientific">Sesamum radiatum</name>
    <name type="common">Black benniseed</name>
    <dbReference type="NCBI Taxonomy" id="300843"/>
    <lineage>
        <taxon>Eukaryota</taxon>
        <taxon>Viridiplantae</taxon>
        <taxon>Streptophyta</taxon>
        <taxon>Embryophyta</taxon>
        <taxon>Tracheophyta</taxon>
        <taxon>Spermatophyta</taxon>
        <taxon>Magnoliopsida</taxon>
        <taxon>eudicotyledons</taxon>
        <taxon>Gunneridae</taxon>
        <taxon>Pentapetalae</taxon>
        <taxon>asterids</taxon>
        <taxon>lamiids</taxon>
        <taxon>Lamiales</taxon>
        <taxon>Pedaliaceae</taxon>
        <taxon>Sesamum</taxon>
    </lineage>
</organism>
<feature type="compositionally biased region" description="Polar residues" evidence="1">
    <location>
        <begin position="1"/>
        <end position="15"/>
    </location>
</feature>
<comment type="caution">
    <text evidence="2">The sequence shown here is derived from an EMBL/GenBank/DDBJ whole genome shotgun (WGS) entry which is preliminary data.</text>
</comment>